<dbReference type="Proteomes" id="UP000823561">
    <property type="component" value="Chromosome 7"/>
</dbReference>
<feature type="signal peptide" evidence="2">
    <location>
        <begin position="1"/>
        <end position="22"/>
    </location>
</feature>
<organism evidence="4 5">
    <name type="scientific">Alosa alosa</name>
    <name type="common">allis shad</name>
    <dbReference type="NCBI Taxonomy" id="278164"/>
    <lineage>
        <taxon>Eukaryota</taxon>
        <taxon>Metazoa</taxon>
        <taxon>Chordata</taxon>
        <taxon>Craniata</taxon>
        <taxon>Vertebrata</taxon>
        <taxon>Euteleostomi</taxon>
        <taxon>Actinopterygii</taxon>
        <taxon>Neopterygii</taxon>
        <taxon>Teleostei</taxon>
        <taxon>Clupei</taxon>
        <taxon>Clupeiformes</taxon>
        <taxon>Clupeoidei</taxon>
        <taxon>Clupeidae</taxon>
        <taxon>Alosa</taxon>
    </lineage>
</organism>
<dbReference type="InterPro" id="IPR013783">
    <property type="entry name" value="Ig-like_fold"/>
</dbReference>
<feature type="domain" description="Ig-like" evidence="3">
    <location>
        <begin position="261"/>
        <end position="345"/>
    </location>
</feature>
<feature type="transmembrane region" description="Helical" evidence="1">
    <location>
        <begin position="350"/>
        <end position="373"/>
    </location>
</feature>
<evidence type="ECO:0000313" key="4">
    <source>
        <dbReference type="EMBL" id="KAG5278786.1"/>
    </source>
</evidence>
<keyword evidence="1" id="KW-0812">Transmembrane</keyword>
<gene>
    <name evidence="4" type="ORF">AALO_G00102760</name>
</gene>
<dbReference type="InterPro" id="IPR056386">
    <property type="entry name" value="Ig_CD22"/>
</dbReference>
<evidence type="ECO:0000259" key="3">
    <source>
        <dbReference type="PROSITE" id="PS50835"/>
    </source>
</evidence>
<keyword evidence="2" id="KW-0732">Signal</keyword>
<name>A0AAV6H0H4_9TELE</name>
<dbReference type="SUPFAM" id="SSF48726">
    <property type="entry name" value="Immunoglobulin"/>
    <property type="match status" value="3"/>
</dbReference>
<accession>A0AAV6H0H4</accession>
<keyword evidence="1" id="KW-0472">Membrane</keyword>
<dbReference type="SMART" id="SM00409">
    <property type="entry name" value="IG"/>
    <property type="match status" value="3"/>
</dbReference>
<dbReference type="PANTHER" id="PTHR46013:SF4">
    <property type="entry name" value="B-CELL RECEPTOR CD22-RELATED"/>
    <property type="match status" value="1"/>
</dbReference>
<dbReference type="PANTHER" id="PTHR46013">
    <property type="entry name" value="VASCULAR CELL ADHESION MOLECULE 1"/>
    <property type="match status" value="1"/>
</dbReference>
<dbReference type="Gene3D" id="2.60.40.10">
    <property type="entry name" value="Immunoglobulins"/>
    <property type="match status" value="3"/>
</dbReference>
<dbReference type="InterPro" id="IPR007110">
    <property type="entry name" value="Ig-like_dom"/>
</dbReference>
<dbReference type="InterPro" id="IPR003599">
    <property type="entry name" value="Ig_sub"/>
</dbReference>
<dbReference type="EMBL" id="JADWDJ010000007">
    <property type="protein sequence ID" value="KAG5278786.1"/>
    <property type="molecule type" value="Genomic_DNA"/>
</dbReference>
<dbReference type="AlphaFoldDB" id="A0AAV6H0H4"/>
<evidence type="ECO:0000313" key="5">
    <source>
        <dbReference type="Proteomes" id="UP000823561"/>
    </source>
</evidence>
<keyword evidence="1" id="KW-1133">Transmembrane helix</keyword>
<evidence type="ECO:0000256" key="2">
    <source>
        <dbReference type="SAM" id="SignalP"/>
    </source>
</evidence>
<feature type="domain" description="Ig-like" evidence="3">
    <location>
        <begin position="111"/>
        <end position="256"/>
    </location>
</feature>
<dbReference type="InterPro" id="IPR036179">
    <property type="entry name" value="Ig-like_dom_sf"/>
</dbReference>
<comment type="caution">
    <text evidence="4">The sequence shown here is derived from an EMBL/GenBank/DDBJ whole genome shotgun (WGS) entry which is preliminary data.</text>
</comment>
<sequence length="483" mass="52957">MLLKDMKVFLVHFLLGLTGVQCEWNVTYSSTHVCGLKGASVVLPCTYQYSNGDMYLGGEWYEEKSGRVIKHSHSNYPDCSLNIDTLSYGDSGVYQFRFYTVLHLKWMTSKPGITVSVTDLTVEEAASHKQHPTEVTCSTSCSLHPELHYIWYKTGQILQDRTTASILVYEVASYSCAVRGYEALRSPAVCVPDKECWGVTYSDENICYKNGQPVTYKHATRDNKLHLNPVSSEDAGSYSCAVKGYESLSSTAVSLNVRYKPKNVLVSITASTTIEEDSVVTLTCSSDANPPVHTYTWYMKSGAESLVRGTGESISFNLTSDTCGLYYCEAQNEEGSQISTEVTVQTDADVLLPAIVTTFIILAILLILGIVHLRKKNAESITRATNVNTQSDSGPMYSTITARATTSDPTQRATSCDQDDIKYASVQINLSKTQEVPLNSTVNMAPTSALDNNIVYTSVQLLTGSAATRADDNGEIYSAVHKP</sequence>
<reference evidence="4" key="1">
    <citation type="submission" date="2020-10" db="EMBL/GenBank/DDBJ databases">
        <title>Chromosome-scale genome assembly of the Allis shad, Alosa alosa.</title>
        <authorList>
            <person name="Margot Z."/>
            <person name="Christophe K."/>
            <person name="Cabau C."/>
            <person name="Louis A."/>
            <person name="Berthelot C."/>
            <person name="Parey E."/>
            <person name="Roest Crollius H."/>
            <person name="Montfort J."/>
            <person name="Robinson-Rechavi M."/>
            <person name="Bucao C."/>
            <person name="Bouchez O."/>
            <person name="Gislard M."/>
            <person name="Lluch J."/>
            <person name="Milhes M."/>
            <person name="Lampietro C."/>
            <person name="Lopez Roques C."/>
            <person name="Donnadieu C."/>
            <person name="Braasch I."/>
            <person name="Desvignes T."/>
            <person name="Postlethwait J."/>
            <person name="Bobe J."/>
            <person name="Guiguen Y."/>
        </authorList>
    </citation>
    <scope>NUCLEOTIDE SEQUENCE</scope>
    <source>
        <strain evidence="4">M-15738</strain>
        <tissue evidence="4">Blood</tissue>
    </source>
</reference>
<dbReference type="Pfam" id="PF13895">
    <property type="entry name" value="Ig_2"/>
    <property type="match status" value="1"/>
</dbReference>
<keyword evidence="5" id="KW-1185">Reference proteome</keyword>
<evidence type="ECO:0000256" key="1">
    <source>
        <dbReference type="SAM" id="Phobius"/>
    </source>
</evidence>
<dbReference type="PROSITE" id="PS50835">
    <property type="entry name" value="IG_LIKE"/>
    <property type="match status" value="2"/>
</dbReference>
<dbReference type="Pfam" id="PF24518">
    <property type="entry name" value="Ig_CD22"/>
    <property type="match status" value="1"/>
</dbReference>
<proteinExistence type="predicted"/>
<protein>
    <recommendedName>
        <fullName evidence="3">Ig-like domain-containing protein</fullName>
    </recommendedName>
</protein>
<feature type="chain" id="PRO_5043708776" description="Ig-like domain-containing protein" evidence="2">
    <location>
        <begin position="23"/>
        <end position="483"/>
    </location>
</feature>